<name>A0ABP9FQM1_9MICC</name>
<evidence type="ECO:0000313" key="1">
    <source>
        <dbReference type="EMBL" id="GAA4911284.1"/>
    </source>
</evidence>
<protein>
    <submittedName>
        <fullName evidence="1">Uncharacterized protein</fullName>
    </submittedName>
</protein>
<accession>A0ABP9FQM1</accession>
<gene>
    <name evidence="1" type="ORF">GCM10025790_02010</name>
</gene>
<dbReference type="RefSeq" id="WP_345476266.1">
    <property type="nucleotide sequence ID" value="NZ_BAABLW010000001.1"/>
</dbReference>
<dbReference type="EMBL" id="BAABLW010000001">
    <property type="protein sequence ID" value="GAA4911284.1"/>
    <property type="molecule type" value="Genomic_DNA"/>
</dbReference>
<evidence type="ECO:0000313" key="2">
    <source>
        <dbReference type="Proteomes" id="UP001500368"/>
    </source>
</evidence>
<dbReference type="Proteomes" id="UP001500368">
    <property type="component" value="Unassembled WGS sequence"/>
</dbReference>
<keyword evidence="2" id="KW-1185">Reference proteome</keyword>
<reference evidence="2" key="1">
    <citation type="journal article" date="2019" name="Int. J. Syst. Evol. Microbiol.">
        <title>The Global Catalogue of Microorganisms (GCM) 10K type strain sequencing project: providing services to taxonomists for standard genome sequencing and annotation.</title>
        <authorList>
            <consortium name="The Broad Institute Genomics Platform"/>
            <consortium name="The Broad Institute Genome Sequencing Center for Infectious Disease"/>
            <person name="Wu L."/>
            <person name="Ma J."/>
        </authorList>
    </citation>
    <scope>NUCLEOTIDE SEQUENCE [LARGE SCALE GENOMIC DNA]</scope>
    <source>
        <strain evidence="2">JCM 19129</strain>
    </source>
</reference>
<sequence>MAAQDIHQQWLENYTRVLTAYGLNYQVREYNDLEIQPGDQPRVIIRNTASVVPQRVHMLGVIDLTPSEEAISESATAPDRLEAAEFAVKLTDQITRVRGRAVTDHTGQVYMELICVAGEPGLVPTVDQLQEQLPQLLALLLQARQKLG</sequence>
<organism evidence="1 2">
    <name type="scientific">Nesterenkonia rhizosphaerae</name>
    <dbReference type="NCBI Taxonomy" id="1348272"/>
    <lineage>
        <taxon>Bacteria</taxon>
        <taxon>Bacillati</taxon>
        <taxon>Actinomycetota</taxon>
        <taxon>Actinomycetes</taxon>
        <taxon>Micrococcales</taxon>
        <taxon>Micrococcaceae</taxon>
        <taxon>Nesterenkonia</taxon>
    </lineage>
</organism>
<comment type="caution">
    <text evidence="1">The sequence shown here is derived from an EMBL/GenBank/DDBJ whole genome shotgun (WGS) entry which is preliminary data.</text>
</comment>
<proteinExistence type="predicted"/>